<feature type="compositionally biased region" description="Low complexity" evidence="1">
    <location>
        <begin position="342"/>
        <end position="353"/>
    </location>
</feature>
<feature type="compositionally biased region" description="Basic and acidic residues" evidence="1">
    <location>
        <begin position="459"/>
        <end position="468"/>
    </location>
</feature>
<feature type="compositionally biased region" description="Basic residues" evidence="1">
    <location>
        <begin position="37"/>
        <end position="48"/>
    </location>
</feature>
<organism evidence="3 4">
    <name type="scientific">Cercospora zeae-maydis SCOH1-5</name>
    <dbReference type="NCBI Taxonomy" id="717836"/>
    <lineage>
        <taxon>Eukaryota</taxon>
        <taxon>Fungi</taxon>
        <taxon>Dikarya</taxon>
        <taxon>Ascomycota</taxon>
        <taxon>Pezizomycotina</taxon>
        <taxon>Dothideomycetes</taxon>
        <taxon>Dothideomycetidae</taxon>
        <taxon>Mycosphaerellales</taxon>
        <taxon>Mycosphaerellaceae</taxon>
        <taxon>Cercospora</taxon>
    </lineage>
</organism>
<proteinExistence type="predicted"/>
<evidence type="ECO:0000313" key="3">
    <source>
        <dbReference type="EMBL" id="KAF2212517.1"/>
    </source>
</evidence>
<gene>
    <name evidence="3" type="ORF">CERZMDRAFT_97015</name>
</gene>
<feature type="compositionally biased region" description="Basic and acidic residues" evidence="1">
    <location>
        <begin position="24"/>
        <end position="36"/>
    </location>
</feature>
<dbReference type="PANTHER" id="PTHR28232:SF1">
    <property type="entry name" value="TRANSCRIPTIONAL REGULATORY PROTEIN RXT2"/>
    <property type="match status" value="1"/>
</dbReference>
<dbReference type="OrthoDB" id="441210at2759"/>
<protein>
    <recommendedName>
        <fullName evidence="2">Transcriptional regulatory protein RXT2 N-terminal domain-containing protein</fullName>
    </recommendedName>
</protein>
<feature type="compositionally biased region" description="Basic residues" evidence="1">
    <location>
        <begin position="480"/>
        <end position="490"/>
    </location>
</feature>
<dbReference type="Pfam" id="PF08595">
    <property type="entry name" value="RXT2_N"/>
    <property type="match status" value="1"/>
</dbReference>
<reference evidence="3" key="1">
    <citation type="journal article" date="2020" name="Stud. Mycol.">
        <title>101 Dothideomycetes genomes: a test case for predicting lifestyles and emergence of pathogens.</title>
        <authorList>
            <person name="Haridas S."/>
            <person name="Albert R."/>
            <person name="Binder M."/>
            <person name="Bloem J."/>
            <person name="Labutti K."/>
            <person name="Salamov A."/>
            <person name="Andreopoulos B."/>
            <person name="Baker S."/>
            <person name="Barry K."/>
            <person name="Bills G."/>
            <person name="Bluhm B."/>
            <person name="Cannon C."/>
            <person name="Castanera R."/>
            <person name="Culley D."/>
            <person name="Daum C."/>
            <person name="Ezra D."/>
            <person name="Gonzalez J."/>
            <person name="Henrissat B."/>
            <person name="Kuo A."/>
            <person name="Liang C."/>
            <person name="Lipzen A."/>
            <person name="Lutzoni F."/>
            <person name="Magnuson J."/>
            <person name="Mondo S."/>
            <person name="Nolan M."/>
            <person name="Ohm R."/>
            <person name="Pangilinan J."/>
            <person name="Park H.-J."/>
            <person name="Ramirez L."/>
            <person name="Alfaro M."/>
            <person name="Sun H."/>
            <person name="Tritt A."/>
            <person name="Yoshinaga Y."/>
            <person name="Zwiers L.-H."/>
            <person name="Turgeon B."/>
            <person name="Goodwin S."/>
            <person name="Spatafora J."/>
            <person name="Crous P."/>
            <person name="Grigoriev I."/>
        </authorList>
    </citation>
    <scope>NUCLEOTIDE SEQUENCE</scope>
    <source>
        <strain evidence="3">SCOH1-5</strain>
    </source>
</reference>
<keyword evidence="4" id="KW-1185">Reference proteome</keyword>
<dbReference type="Proteomes" id="UP000799539">
    <property type="component" value="Unassembled WGS sequence"/>
</dbReference>
<sequence>MAASQQQIMVAETIRAMKLAMKRRASDTDSDGDIRQHTNRGNKLRRGAKNVQEDRLDDTGGLFYRKKVNHAGYLRHTIATNPAYLDEDGDPYSPTSSDHENERYGELAEENPFGEVQLESLLRPLTSAAELADHPSLSVPYKSKGLTQMADEACAMLRRERARLWKAKRLLQRFRGDADWTPSQTFEAESDHALLTGEDAVRSVLAEQHAFSLEPAATQALTRSQMDPVKTLPRSDGDADVVGEAMEGVKSQDMAVGVAADARADVPHDAPAQGINGDFPTASGVLPVEVHDPVDSILHPAVTHIADGEGASETTSQSNGTERHAMTTRARARSPVGRSDRTSSPSPSESASVPAIHPWFVAPVSSLPDRDLGLPAQEAEETRKLLLLYVQKQEQVVRSLDTLHAGLQRADRLRSYVYRSCKAEGHVVHDGKGNAVTEMSDGEDWYDVTDWGMQPWELHDGKLEKGKDEVEDVEEERGRRPGRGRRVNRI</sequence>
<feature type="region of interest" description="Disordered" evidence="1">
    <location>
        <begin position="83"/>
        <end position="104"/>
    </location>
</feature>
<name>A0A6A6FGE2_9PEZI</name>
<dbReference type="InterPro" id="IPR039602">
    <property type="entry name" value="Rxt2"/>
</dbReference>
<evidence type="ECO:0000259" key="2">
    <source>
        <dbReference type="Pfam" id="PF08595"/>
    </source>
</evidence>
<dbReference type="GO" id="GO:0005829">
    <property type="term" value="C:cytosol"/>
    <property type="evidence" value="ECO:0007669"/>
    <property type="project" value="TreeGrafter"/>
</dbReference>
<dbReference type="AlphaFoldDB" id="A0A6A6FGE2"/>
<dbReference type="InterPro" id="IPR013904">
    <property type="entry name" value="RXT2_N"/>
</dbReference>
<feature type="region of interest" description="Disordered" evidence="1">
    <location>
        <begin position="307"/>
        <end position="353"/>
    </location>
</feature>
<dbReference type="GO" id="GO:0033698">
    <property type="term" value="C:Rpd3L complex"/>
    <property type="evidence" value="ECO:0007669"/>
    <property type="project" value="TreeGrafter"/>
</dbReference>
<dbReference type="PANTHER" id="PTHR28232">
    <property type="entry name" value="TRANSCRIPTIONAL REGULATORY PROTEIN RXT2"/>
    <property type="match status" value="1"/>
</dbReference>
<feature type="region of interest" description="Disordered" evidence="1">
    <location>
        <begin position="459"/>
        <end position="490"/>
    </location>
</feature>
<evidence type="ECO:0000256" key="1">
    <source>
        <dbReference type="SAM" id="MobiDB-lite"/>
    </source>
</evidence>
<dbReference type="EMBL" id="ML992672">
    <property type="protein sequence ID" value="KAF2212517.1"/>
    <property type="molecule type" value="Genomic_DNA"/>
</dbReference>
<feature type="region of interest" description="Disordered" evidence="1">
    <location>
        <begin position="21"/>
        <end position="52"/>
    </location>
</feature>
<feature type="domain" description="Transcriptional regulatory protein RXT2 N-terminal" evidence="2">
    <location>
        <begin position="38"/>
        <end position="177"/>
    </location>
</feature>
<accession>A0A6A6FGE2</accession>
<evidence type="ECO:0000313" key="4">
    <source>
        <dbReference type="Proteomes" id="UP000799539"/>
    </source>
</evidence>